<dbReference type="AlphaFoldDB" id="A0A498PS50"/>
<accession>A0A498PS50</accession>
<proteinExistence type="inferred from homology"/>
<feature type="transmembrane region" description="Helical" evidence="7">
    <location>
        <begin position="57"/>
        <end position="79"/>
    </location>
</feature>
<reference evidence="8 9" key="1">
    <citation type="submission" date="2018-09" db="EMBL/GenBank/DDBJ databases">
        <authorList>
            <person name="Tagini F."/>
        </authorList>
    </citation>
    <scope>NUCLEOTIDE SEQUENCE [LARGE SCALE GENOMIC DNA]</scope>
    <source>
        <strain evidence="8 9">MK13</strain>
    </source>
</reference>
<dbReference type="PANTHER" id="PTHR42709:SF6">
    <property type="entry name" value="UNDECAPRENYL PHOSPHATE TRANSPORTER A"/>
    <property type="match status" value="1"/>
</dbReference>
<keyword evidence="5 7" id="KW-1133">Transmembrane helix</keyword>
<evidence type="ECO:0000256" key="6">
    <source>
        <dbReference type="ARBA" id="ARBA00023136"/>
    </source>
</evidence>
<evidence type="ECO:0000313" key="9">
    <source>
        <dbReference type="Proteomes" id="UP000267289"/>
    </source>
</evidence>
<dbReference type="Proteomes" id="UP000267289">
    <property type="component" value="Unassembled WGS sequence"/>
</dbReference>
<comment type="subcellular location">
    <subcellularLocation>
        <location evidence="1">Cell membrane</location>
        <topology evidence="1">Multi-pass membrane protein</topology>
    </subcellularLocation>
</comment>
<evidence type="ECO:0000256" key="2">
    <source>
        <dbReference type="ARBA" id="ARBA00010792"/>
    </source>
</evidence>
<sequence>MSAQLPGALHWLAPVLDRDGYAAIIVLVRAEGFGAPLPGQTILIAAGRYAGTGQLNLVAVLALGMLAAMGGDNIGYVIGRCGGRRLVRRVGRPVGVGRLSGR</sequence>
<evidence type="ECO:0000256" key="3">
    <source>
        <dbReference type="ARBA" id="ARBA00022475"/>
    </source>
</evidence>
<evidence type="ECO:0000256" key="5">
    <source>
        <dbReference type="ARBA" id="ARBA00022989"/>
    </source>
</evidence>
<keyword evidence="9" id="KW-1185">Reference proteome</keyword>
<keyword evidence="6 7" id="KW-0472">Membrane</keyword>
<evidence type="ECO:0000313" key="8">
    <source>
        <dbReference type="EMBL" id="VBA34539.1"/>
    </source>
</evidence>
<evidence type="ECO:0000256" key="7">
    <source>
        <dbReference type="SAM" id="Phobius"/>
    </source>
</evidence>
<dbReference type="EMBL" id="UPHQ01000023">
    <property type="protein sequence ID" value="VBA34539.1"/>
    <property type="molecule type" value="Genomic_DNA"/>
</dbReference>
<protein>
    <submittedName>
        <fullName evidence="8">Uncharacterized protein</fullName>
    </submittedName>
</protein>
<keyword evidence="3" id="KW-1003">Cell membrane</keyword>
<dbReference type="RefSeq" id="WP_075541405.1">
    <property type="nucleotide sequence ID" value="NZ_UPHQ01000023.1"/>
</dbReference>
<dbReference type="GO" id="GO:0005886">
    <property type="term" value="C:plasma membrane"/>
    <property type="evidence" value="ECO:0007669"/>
    <property type="project" value="UniProtKB-SubCell"/>
</dbReference>
<evidence type="ECO:0000256" key="1">
    <source>
        <dbReference type="ARBA" id="ARBA00004651"/>
    </source>
</evidence>
<dbReference type="InterPro" id="IPR051311">
    <property type="entry name" value="DedA_domain"/>
</dbReference>
<gene>
    <name evidence="8" type="ORF">LAUMK13_00511</name>
</gene>
<comment type="similarity">
    <text evidence="2">Belongs to the DedA family.</text>
</comment>
<organism evidence="8 9">
    <name type="scientific">Mycobacterium innocens</name>
    <dbReference type="NCBI Taxonomy" id="2341083"/>
    <lineage>
        <taxon>Bacteria</taxon>
        <taxon>Bacillati</taxon>
        <taxon>Actinomycetota</taxon>
        <taxon>Actinomycetes</taxon>
        <taxon>Mycobacteriales</taxon>
        <taxon>Mycobacteriaceae</taxon>
        <taxon>Mycobacterium</taxon>
    </lineage>
</organism>
<name>A0A498PS50_9MYCO</name>
<keyword evidence="4 7" id="KW-0812">Transmembrane</keyword>
<evidence type="ECO:0000256" key="4">
    <source>
        <dbReference type="ARBA" id="ARBA00022692"/>
    </source>
</evidence>
<dbReference type="PANTHER" id="PTHR42709">
    <property type="entry name" value="ALKALINE PHOSPHATASE LIKE PROTEIN"/>
    <property type="match status" value="1"/>
</dbReference>